<dbReference type="Proteomes" id="UP000199356">
    <property type="component" value="Unassembled WGS sequence"/>
</dbReference>
<name>A0A1I5SFW1_9RHOB</name>
<keyword evidence="1" id="KW-0597">Phosphoprotein</keyword>
<evidence type="ECO:0000256" key="1">
    <source>
        <dbReference type="PROSITE-ProRule" id="PRU00169"/>
    </source>
</evidence>
<protein>
    <recommendedName>
        <fullName evidence="2">Response regulatory domain-containing protein</fullName>
    </recommendedName>
</protein>
<keyword evidence="4" id="KW-1185">Reference proteome</keyword>
<dbReference type="GO" id="GO:0000160">
    <property type="term" value="P:phosphorelay signal transduction system"/>
    <property type="evidence" value="ECO:0007669"/>
    <property type="project" value="InterPro"/>
</dbReference>
<sequence>MKILVVECDPALGPAWAAALTAAGHGVTLAGSMEEGGQALLTTLYDLVVVDLDLGEHSGIPLVNLFAIRNPRRPALLMSGSRLFSRGELFRLCANISMVLPRGICPSELVAVAEHQGARAECMAPLARSLPADVQRAI</sequence>
<dbReference type="Gene3D" id="3.40.50.2300">
    <property type="match status" value="1"/>
</dbReference>
<proteinExistence type="predicted"/>
<dbReference type="RefSeq" id="WP_093422857.1">
    <property type="nucleotide sequence ID" value="NZ_FOXA01000011.1"/>
</dbReference>
<evidence type="ECO:0000313" key="4">
    <source>
        <dbReference type="Proteomes" id="UP000199356"/>
    </source>
</evidence>
<evidence type="ECO:0000313" key="3">
    <source>
        <dbReference type="EMBL" id="SFP69664.1"/>
    </source>
</evidence>
<dbReference type="InterPro" id="IPR011006">
    <property type="entry name" value="CheY-like_superfamily"/>
</dbReference>
<dbReference type="PROSITE" id="PS50110">
    <property type="entry name" value="RESPONSE_REGULATORY"/>
    <property type="match status" value="1"/>
</dbReference>
<dbReference type="InterPro" id="IPR001789">
    <property type="entry name" value="Sig_transdc_resp-reg_receiver"/>
</dbReference>
<dbReference type="SUPFAM" id="SSF52172">
    <property type="entry name" value="CheY-like"/>
    <property type="match status" value="1"/>
</dbReference>
<feature type="modified residue" description="4-aspartylphosphate" evidence="1">
    <location>
        <position position="51"/>
    </location>
</feature>
<feature type="domain" description="Response regulatory" evidence="2">
    <location>
        <begin position="2"/>
        <end position="117"/>
    </location>
</feature>
<dbReference type="EMBL" id="FOXA01000011">
    <property type="protein sequence ID" value="SFP69664.1"/>
    <property type="molecule type" value="Genomic_DNA"/>
</dbReference>
<reference evidence="3 4" key="1">
    <citation type="submission" date="2016-10" db="EMBL/GenBank/DDBJ databases">
        <authorList>
            <person name="de Groot N.N."/>
        </authorList>
    </citation>
    <scope>NUCLEOTIDE SEQUENCE [LARGE SCALE GENOMIC DNA]</scope>
    <source>
        <strain evidence="3 4">DSM 19547</strain>
    </source>
</reference>
<dbReference type="AlphaFoldDB" id="A0A1I5SFW1"/>
<dbReference type="STRING" id="441119.SAMN04488047_1111"/>
<dbReference type="OrthoDB" id="7874292at2"/>
<organism evidence="3 4">
    <name type="scientific">Tranquillimonas alkanivorans</name>
    <dbReference type="NCBI Taxonomy" id="441119"/>
    <lineage>
        <taxon>Bacteria</taxon>
        <taxon>Pseudomonadati</taxon>
        <taxon>Pseudomonadota</taxon>
        <taxon>Alphaproteobacteria</taxon>
        <taxon>Rhodobacterales</taxon>
        <taxon>Roseobacteraceae</taxon>
        <taxon>Tranquillimonas</taxon>
    </lineage>
</organism>
<accession>A0A1I5SFW1</accession>
<evidence type="ECO:0000259" key="2">
    <source>
        <dbReference type="PROSITE" id="PS50110"/>
    </source>
</evidence>
<gene>
    <name evidence="3" type="ORF">SAMN04488047_1111</name>
</gene>